<dbReference type="STRING" id="1682113.A7U43_17065"/>
<organism evidence="1 2">
    <name type="scientific">Mycobacterium adipatum</name>
    <dbReference type="NCBI Taxonomy" id="1682113"/>
    <lineage>
        <taxon>Bacteria</taxon>
        <taxon>Bacillati</taxon>
        <taxon>Actinomycetota</taxon>
        <taxon>Actinomycetes</taxon>
        <taxon>Mycobacteriales</taxon>
        <taxon>Mycobacteriaceae</taxon>
        <taxon>Mycobacterium</taxon>
    </lineage>
</organism>
<name>A0A172UNV9_9MYCO</name>
<dbReference type="Proteomes" id="UP000077143">
    <property type="component" value="Chromosome"/>
</dbReference>
<dbReference type="RefSeq" id="WP_067997611.1">
    <property type="nucleotide sequence ID" value="NZ_CP015596.1"/>
</dbReference>
<proteinExistence type="predicted"/>
<evidence type="ECO:0000313" key="1">
    <source>
        <dbReference type="EMBL" id="ANE80782.1"/>
    </source>
</evidence>
<dbReference type="AlphaFoldDB" id="A0A172UNV9"/>
<sequence length="303" mass="35568">MPLLEYMSTPPWLQASRRRVVERIPLTTMRHLLYLSMIRKRGNFTDPQTFNEKVNWRIFNDRRDRIVKACDKMWMKEMARDAYPSADLRIPATYWSGTDLREAPDLTTLPPWVLKPNASSGRALFGPDPQTDLADLLRQTSTWFDETPLELGEWGYSQARPQLLLEERIPTPDGRPPVDYKFFVFDGRIELIQVNRGRFGKQQTATFFDAHWRRLPVRWRIQPVTDEQRPAELDKMMEVARALGAGWDFIRVDLYAVDGEVWFGEYTPYPGSGLLRYQPMSFDLEQGRQWQLPSLDEVQRGRP</sequence>
<dbReference type="Pfam" id="PF14305">
    <property type="entry name" value="ATPgrasp_TupA"/>
    <property type="match status" value="1"/>
</dbReference>
<dbReference type="SUPFAM" id="SSF56059">
    <property type="entry name" value="Glutathione synthetase ATP-binding domain-like"/>
    <property type="match status" value="1"/>
</dbReference>
<dbReference type="KEGG" id="madi:A7U43_17065"/>
<reference evidence="1 2" key="1">
    <citation type="submission" date="2016-05" db="EMBL/GenBank/DDBJ databases">
        <title>Complete genome sequence of a phthalic acid esters degrading Mycobacterium sp. YC-RL4.</title>
        <authorList>
            <person name="Ren L."/>
            <person name="Fan S."/>
            <person name="Ruth N."/>
            <person name="Jia Y."/>
            <person name="Wang J."/>
            <person name="Qiao C."/>
        </authorList>
    </citation>
    <scope>NUCLEOTIDE SEQUENCE [LARGE SCALE GENOMIC DNA]</scope>
    <source>
        <strain evidence="1 2">YC-RL4</strain>
    </source>
</reference>
<evidence type="ECO:0008006" key="3">
    <source>
        <dbReference type="Google" id="ProtNLM"/>
    </source>
</evidence>
<keyword evidence="2" id="KW-1185">Reference proteome</keyword>
<dbReference type="Gene3D" id="3.30.470.20">
    <property type="entry name" value="ATP-grasp fold, B domain"/>
    <property type="match status" value="1"/>
</dbReference>
<dbReference type="InterPro" id="IPR029465">
    <property type="entry name" value="ATPgrasp_TupA"/>
</dbReference>
<gene>
    <name evidence="1" type="ORF">A7U43_17065</name>
</gene>
<accession>A0A172UNV9</accession>
<dbReference type="OrthoDB" id="9791827at2"/>
<dbReference type="EMBL" id="CP015596">
    <property type="protein sequence ID" value="ANE80782.1"/>
    <property type="molecule type" value="Genomic_DNA"/>
</dbReference>
<protein>
    <recommendedName>
        <fullName evidence="3">ATP-grasp domain-containing protein</fullName>
    </recommendedName>
</protein>
<evidence type="ECO:0000313" key="2">
    <source>
        <dbReference type="Proteomes" id="UP000077143"/>
    </source>
</evidence>